<dbReference type="InterPro" id="IPR034003">
    <property type="entry name" value="ABCG_PDR_2"/>
</dbReference>
<dbReference type="SMART" id="SM00382">
    <property type="entry name" value="AAA"/>
    <property type="match status" value="1"/>
</dbReference>
<evidence type="ECO:0000313" key="12">
    <source>
        <dbReference type="EMBL" id="KAF2174053.1"/>
    </source>
</evidence>
<dbReference type="FunFam" id="3.40.50.300:FF:000054">
    <property type="entry name" value="ABC multidrug transporter atrF"/>
    <property type="match status" value="1"/>
</dbReference>
<evidence type="ECO:0000256" key="9">
    <source>
        <dbReference type="SAM" id="MobiDB-lite"/>
    </source>
</evidence>
<feature type="transmembrane region" description="Helical" evidence="10">
    <location>
        <begin position="1420"/>
        <end position="1439"/>
    </location>
</feature>
<evidence type="ECO:0000256" key="7">
    <source>
        <dbReference type="ARBA" id="ARBA00022989"/>
    </source>
</evidence>
<dbReference type="InterPro" id="IPR043926">
    <property type="entry name" value="ABCG_dom"/>
</dbReference>
<keyword evidence="3" id="KW-0813">Transport</keyword>
<accession>A0A6A6D4J9</accession>
<feature type="transmembrane region" description="Helical" evidence="10">
    <location>
        <begin position="603"/>
        <end position="622"/>
    </location>
</feature>
<gene>
    <name evidence="12" type="ORF">M409DRAFT_48938</name>
</gene>
<evidence type="ECO:0000256" key="1">
    <source>
        <dbReference type="ARBA" id="ARBA00004141"/>
    </source>
</evidence>
<feature type="transmembrane region" description="Helical" evidence="10">
    <location>
        <begin position="634"/>
        <end position="655"/>
    </location>
</feature>
<dbReference type="GO" id="GO:0016887">
    <property type="term" value="F:ATP hydrolysis activity"/>
    <property type="evidence" value="ECO:0007669"/>
    <property type="project" value="InterPro"/>
</dbReference>
<keyword evidence="4 10" id="KW-0812">Transmembrane</keyword>
<proteinExistence type="inferred from homology"/>
<dbReference type="InterPro" id="IPR003593">
    <property type="entry name" value="AAA+_ATPase"/>
</dbReference>
<feature type="domain" description="ABC transporter" evidence="11">
    <location>
        <begin position="820"/>
        <end position="1063"/>
    </location>
</feature>
<dbReference type="PANTHER" id="PTHR19241">
    <property type="entry name" value="ATP-BINDING CASSETTE TRANSPORTER"/>
    <property type="match status" value="1"/>
</dbReference>
<evidence type="ECO:0000256" key="5">
    <source>
        <dbReference type="ARBA" id="ARBA00022741"/>
    </source>
</evidence>
<feature type="transmembrane region" description="Helical" evidence="10">
    <location>
        <begin position="492"/>
        <end position="514"/>
    </location>
</feature>
<feature type="region of interest" description="Disordered" evidence="9">
    <location>
        <begin position="778"/>
        <end position="810"/>
    </location>
</feature>
<dbReference type="Gene3D" id="3.40.50.300">
    <property type="entry name" value="P-loop containing nucleotide triphosphate hydrolases"/>
    <property type="match status" value="2"/>
</dbReference>
<dbReference type="RefSeq" id="XP_033674942.1">
    <property type="nucleotide sequence ID" value="XM_033811086.1"/>
</dbReference>
<feature type="transmembrane region" description="Helical" evidence="10">
    <location>
        <begin position="1239"/>
        <end position="1266"/>
    </location>
</feature>
<keyword evidence="5" id="KW-0547">Nucleotide-binding</keyword>
<dbReference type="CDD" id="cd03233">
    <property type="entry name" value="ABCG_PDR_domain1"/>
    <property type="match status" value="1"/>
</dbReference>
<evidence type="ECO:0000256" key="10">
    <source>
        <dbReference type="SAM" id="Phobius"/>
    </source>
</evidence>
<dbReference type="Pfam" id="PF14510">
    <property type="entry name" value="ABC_trans_N"/>
    <property type="match status" value="1"/>
</dbReference>
<dbReference type="InterPro" id="IPR034001">
    <property type="entry name" value="ABCG_PDR_1"/>
</dbReference>
<dbReference type="SUPFAM" id="SSF52540">
    <property type="entry name" value="P-loop containing nucleoside triphosphate hydrolases"/>
    <property type="match status" value="2"/>
</dbReference>
<dbReference type="Pfam" id="PF06422">
    <property type="entry name" value="PDR_CDR"/>
    <property type="match status" value="1"/>
</dbReference>
<comment type="similarity">
    <text evidence="2">Belongs to the ABC transporter superfamily. ABCG family. PDR (TC 3.A.1.205) subfamily.</text>
</comment>
<feature type="transmembrane region" description="Helical" evidence="10">
    <location>
        <begin position="526"/>
        <end position="547"/>
    </location>
</feature>
<dbReference type="GeneID" id="54564358"/>
<evidence type="ECO:0000259" key="11">
    <source>
        <dbReference type="PROSITE" id="PS50893"/>
    </source>
</evidence>
<evidence type="ECO:0000313" key="13">
    <source>
        <dbReference type="Proteomes" id="UP000799537"/>
    </source>
</evidence>
<dbReference type="CDD" id="cd03232">
    <property type="entry name" value="ABCG_PDR_domain2"/>
    <property type="match status" value="1"/>
</dbReference>
<dbReference type="GO" id="GO:0005524">
    <property type="term" value="F:ATP binding"/>
    <property type="evidence" value="ECO:0007669"/>
    <property type="project" value="UniProtKB-KW"/>
</dbReference>
<feature type="region of interest" description="Disordered" evidence="9">
    <location>
        <begin position="1"/>
        <end position="36"/>
    </location>
</feature>
<keyword evidence="8 10" id="KW-0472">Membrane</keyword>
<evidence type="ECO:0000256" key="6">
    <source>
        <dbReference type="ARBA" id="ARBA00022840"/>
    </source>
</evidence>
<organism evidence="12 13">
    <name type="scientific">Zasmidium cellare ATCC 36951</name>
    <dbReference type="NCBI Taxonomy" id="1080233"/>
    <lineage>
        <taxon>Eukaryota</taxon>
        <taxon>Fungi</taxon>
        <taxon>Dikarya</taxon>
        <taxon>Ascomycota</taxon>
        <taxon>Pezizomycotina</taxon>
        <taxon>Dothideomycetes</taxon>
        <taxon>Dothideomycetidae</taxon>
        <taxon>Mycosphaerellales</taxon>
        <taxon>Mycosphaerellaceae</taxon>
        <taxon>Zasmidium</taxon>
    </lineage>
</organism>
<dbReference type="InterPro" id="IPR003439">
    <property type="entry name" value="ABC_transporter-like_ATP-bd"/>
</dbReference>
<feature type="domain" description="ABC transporter" evidence="11">
    <location>
        <begin position="130"/>
        <end position="381"/>
    </location>
</feature>
<dbReference type="InterPro" id="IPR017871">
    <property type="entry name" value="ABC_transporter-like_CS"/>
</dbReference>
<keyword evidence="7 10" id="KW-1133">Transmembrane helix</keyword>
<feature type="compositionally biased region" description="Basic and acidic residues" evidence="9">
    <location>
        <begin position="780"/>
        <end position="789"/>
    </location>
</feature>
<dbReference type="Proteomes" id="UP000799537">
    <property type="component" value="Unassembled WGS sequence"/>
</dbReference>
<dbReference type="Pfam" id="PF00005">
    <property type="entry name" value="ABC_tran"/>
    <property type="match status" value="2"/>
</dbReference>
<evidence type="ECO:0000256" key="8">
    <source>
        <dbReference type="ARBA" id="ARBA00023136"/>
    </source>
</evidence>
<keyword evidence="6" id="KW-0067">ATP-binding</keyword>
<dbReference type="InterPro" id="IPR013525">
    <property type="entry name" value="ABC2_TM"/>
</dbReference>
<feature type="transmembrane region" description="Helical" evidence="10">
    <location>
        <begin position="1197"/>
        <end position="1218"/>
    </location>
</feature>
<comment type="subcellular location">
    <subcellularLocation>
        <location evidence="1">Membrane</location>
        <topology evidence="1">Multi-pass membrane protein</topology>
    </subcellularLocation>
</comment>
<reference evidence="12" key="1">
    <citation type="journal article" date="2020" name="Stud. Mycol.">
        <title>101 Dothideomycetes genomes: a test case for predicting lifestyles and emergence of pathogens.</title>
        <authorList>
            <person name="Haridas S."/>
            <person name="Albert R."/>
            <person name="Binder M."/>
            <person name="Bloem J."/>
            <person name="Labutti K."/>
            <person name="Salamov A."/>
            <person name="Andreopoulos B."/>
            <person name="Baker S."/>
            <person name="Barry K."/>
            <person name="Bills G."/>
            <person name="Bluhm B."/>
            <person name="Cannon C."/>
            <person name="Castanera R."/>
            <person name="Culley D."/>
            <person name="Daum C."/>
            <person name="Ezra D."/>
            <person name="Gonzalez J."/>
            <person name="Henrissat B."/>
            <person name="Kuo A."/>
            <person name="Liang C."/>
            <person name="Lipzen A."/>
            <person name="Lutzoni F."/>
            <person name="Magnuson J."/>
            <person name="Mondo S."/>
            <person name="Nolan M."/>
            <person name="Ohm R."/>
            <person name="Pangilinan J."/>
            <person name="Park H.-J."/>
            <person name="Ramirez L."/>
            <person name="Alfaro M."/>
            <person name="Sun H."/>
            <person name="Tritt A."/>
            <person name="Yoshinaga Y."/>
            <person name="Zwiers L.-H."/>
            <person name="Turgeon B."/>
            <person name="Goodwin S."/>
            <person name="Spatafora J."/>
            <person name="Crous P."/>
            <person name="Grigoriev I."/>
        </authorList>
    </citation>
    <scope>NUCLEOTIDE SEQUENCE</scope>
    <source>
        <strain evidence="12">ATCC 36951</strain>
    </source>
</reference>
<dbReference type="GO" id="GO:0016020">
    <property type="term" value="C:membrane"/>
    <property type="evidence" value="ECO:0007669"/>
    <property type="project" value="UniProtKB-SubCell"/>
</dbReference>
<dbReference type="InterPro" id="IPR027417">
    <property type="entry name" value="P-loop_NTPase"/>
</dbReference>
<feature type="transmembrane region" description="Helical" evidence="10">
    <location>
        <begin position="737"/>
        <end position="757"/>
    </location>
</feature>
<dbReference type="EMBL" id="ML993579">
    <property type="protein sequence ID" value="KAF2174053.1"/>
    <property type="molecule type" value="Genomic_DNA"/>
</dbReference>
<keyword evidence="13" id="KW-1185">Reference proteome</keyword>
<feature type="compositionally biased region" description="Basic and acidic residues" evidence="9">
    <location>
        <begin position="16"/>
        <end position="36"/>
    </location>
</feature>
<sequence>MSLAIGEDTSNQDGASETKDEPRDVDEPYQEEHRHSEIAELAKNLRRTTTNWSQIPDTPFNPLPDSTLDPHSSNFRSRDWIKSIVKLTAAEDSLPPRRAGIAFKDLHVFGYGTATDYQKDVGNVWLDAFGQVQHTLGLARSRKIDILHNLEGLLDSGEMLVVLGPPGAGCSSFLKTVTGETNGLHIEQKSSINYKGIPAREMHRYFRGEAIYTAENDVHFPFLTVGDTLYFAARARAPRSLPGDASKQQWATHLRDVIMAAFGISHTGHTRVGNDFVRGVSGGERKRVSIAEAILSGAPLQAWDNSTRGLDSANAIEFCKTVRLSTEFTGCAAAVALYQAPQAAFDTFDKALVLYEGRQIFYGSTGHAREYFERLGFVCPDRQTTADFLTSMTSSQERVIRQGFEGTAPRTADDFAAAWQASTERFQLLQEIDKFNEENVYYGENYDNFVASRKAQQARGQRLKSPFTLNYAQQVQLCIWRAWRRLIGDPSYIFTLLFGNFVLSLIIGSVFYNMQPSTDSFYSRGAVLFFAILLIAFGSALEILTLFSQRPIVEKHTRYAFYHPSAEGMASMLADVPYKTLNAIVSNLTLYFMVNLRRSPGSFFFFLLIVFFVNLTMSMLFRCMASLSRILPQALVPAAVVMLITVAFSGFVLPVDYMLGWCRWLNWLDPVAYAFESLVINEFHNRNFTCSQVVPPYGSLSENTQVCSAVGSQPGLDIVEGDAFMNSSYQYYASHKWRNFGIMLGFMVFFMVVGLAATEVITQKPSSGEVLVFRRGHGSARNDSRKDEESVQIGCGGAQTQQQPEKVDTSHTIEKQTSVFSWKDVCYDIKVAGGKERRILDQVDGWVKPGVLTALMGVSGAGKTTLLDALASRTTIGVVSGDMLVDGKPRDSSFQRRTGYVQQQDLHLQTSTVREALSFSALLRQPDYVSRKDKLDYVEEVIDLLGMREYAGAVVGVPGEGLNVEQRKRLTIGVELAARPGLLMFFDEPTSGLDSQTSWSILDFLVKLKESGQAILCTIHQPSAMLFQRFDRLLFLAKGGKTVYFGDIGQNSRVLVEYFERYGAPRCGDTTNPAEWMLQVIGAAPGSHTELDWVQTWRESPEYEQVQLELRRLAERQAETRIGDKHDDGEEQQQYWEFATPLTKQLYEVTIRVFLQYWRTPSYVYSKIALCLFSTLLIGLIYLNAPNTHQGLTNQSFSVFLLFTILGQLVQQMMPLFVTQRALYEARERPSKVYTWKAFIFSNLVVELAWNALMAVIMFVCFYYPIGLQNNAVPTDTHMVIVGVSDAETGGSLANLLVILSLIFCGVLARPSSLPGFWIFMYRVSPFTYLIGGMLGTGVANAATRCADNELLRFDPPVNQTCGEYMAPYIVGTNDQVGAGGYVMDPTSRSDCAYCTYGDTNVFLQSLSISYGDSWRDFGIVWAYIVFNAAAAVFLYWAARVPKKRKEKMQ</sequence>
<dbReference type="Pfam" id="PF01061">
    <property type="entry name" value="ABC2_membrane"/>
    <property type="match status" value="2"/>
</dbReference>
<dbReference type="InterPro" id="IPR010929">
    <property type="entry name" value="PDR_CDR_ABC"/>
</dbReference>
<evidence type="ECO:0000256" key="3">
    <source>
        <dbReference type="ARBA" id="ARBA00022448"/>
    </source>
</evidence>
<dbReference type="PROSITE" id="PS00211">
    <property type="entry name" value="ABC_TRANSPORTER_1"/>
    <property type="match status" value="1"/>
</dbReference>
<feature type="transmembrane region" description="Helical" evidence="10">
    <location>
        <begin position="1292"/>
        <end position="1309"/>
    </location>
</feature>
<dbReference type="InterPro" id="IPR029481">
    <property type="entry name" value="ABC_trans_N"/>
</dbReference>
<dbReference type="Pfam" id="PF19055">
    <property type="entry name" value="ABC2_membrane_7"/>
    <property type="match status" value="1"/>
</dbReference>
<dbReference type="PROSITE" id="PS50893">
    <property type="entry name" value="ABC_TRANSPORTER_2"/>
    <property type="match status" value="2"/>
</dbReference>
<dbReference type="GO" id="GO:0140359">
    <property type="term" value="F:ABC-type transporter activity"/>
    <property type="evidence" value="ECO:0007669"/>
    <property type="project" value="InterPro"/>
</dbReference>
<dbReference type="OrthoDB" id="245989at2759"/>
<feature type="transmembrane region" description="Helical" evidence="10">
    <location>
        <begin position="1164"/>
        <end position="1185"/>
    </location>
</feature>
<evidence type="ECO:0000256" key="2">
    <source>
        <dbReference type="ARBA" id="ARBA00006012"/>
    </source>
</evidence>
<protein>
    <recommendedName>
        <fullName evidence="11">ABC transporter domain-containing protein</fullName>
    </recommendedName>
</protein>
<name>A0A6A6D4J9_ZASCE</name>
<evidence type="ECO:0000256" key="4">
    <source>
        <dbReference type="ARBA" id="ARBA00022692"/>
    </source>
</evidence>